<comment type="caution">
    <text evidence="9">The sequence shown here is derived from an EMBL/GenBank/DDBJ whole genome shotgun (WGS) entry which is preliminary data.</text>
</comment>
<dbReference type="PROSITE" id="PS50850">
    <property type="entry name" value="MFS"/>
    <property type="match status" value="1"/>
</dbReference>
<dbReference type="Pfam" id="PF00083">
    <property type="entry name" value="Sugar_tr"/>
    <property type="match status" value="1"/>
</dbReference>
<evidence type="ECO:0000313" key="10">
    <source>
        <dbReference type="Proteomes" id="UP000626092"/>
    </source>
</evidence>
<dbReference type="PANTHER" id="PTHR48020:SF49">
    <property type="entry name" value="SUGAR TRANSPORTER"/>
    <property type="match status" value="1"/>
</dbReference>
<dbReference type="GO" id="GO:0022857">
    <property type="term" value="F:transmembrane transporter activity"/>
    <property type="evidence" value="ECO:0007669"/>
    <property type="project" value="InterPro"/>
</dbReference>
<reference evidence="9" key="1">
    <citation type="submission" date="2019-11" db="EMBL/GenBank/DDBJ databases">
        <authorList>
            <person name="Liu Y."/>
            <person name="Hou J."/>
            <person name="Li T.-Q."/>
            <person name="Guan C.-H."/>
            <person name="Wu X."/>
            <person name="Wu H.-Z."/>
            <person name="Ling F."/>
            <person name="Zhang R."/>
            <person name="Shi X.-G."/>
            <person name="Ren J.-P."/>
            <person name="Chen E.-F."/>
            <person name="Sun J.-M."/>
        </authorList>
    </citation>
    <scope>NUCLEOTIDE SEQUENCE</scope>
    <source>
        <strain evidence="9">Adult_tree_wgs_1</strain>
        <tissue evidence="9">Leaves</tissue>
    </source>
</reference>
<dbReference type="EMBL" id="WJXA01000005">
    <property type="protein sequence ID" value="KAF7143169.1"/>
    <property type="molecule type" value="Genomic_DNA"/>
</dbReference>
<keyword evidence="10" id="KW-1185">Reference proteome</keyword>
<dbReference type="PRINTS" id="PR00171">
    <property type="entry name" value="SUGRTRNSPORT"/>
</dbReference>
<protein>
    <recommendedName>
        <fullName evidence="8">Major facilitator superfamily (MFS) profile domain-containing protein</fullName>
    </recommendedName>
</protein>
<dbReference type="InterPro" id="IPR003663">
    <property type="entry name" value="Sugar/inositol_transpt"/>
</dbReference>
<evidence type="ECO:0000256" key="6">
    <source>
        <dbReference type="ARBA" id="ARBA00044504"/>
    </source>
</evidence>
<evidence type="ECO:0000313" key="9">
    <source>
        <dbReference type="EMBL" id="KAF7143169.1"/>
    </source>
</evidence>
<gene>
    <name evidence="9" type="ORF">RHSIM_Rhsim05G0075300</name>
</gene>
<dbReference type="InterPro" id="IPR036259">
    <property type="entry name" value="MFS_trans_sf"/>
</dbReference>
<feature type="domain" description="Major facilitator superfamily (MFS) profile" evidence="8">
    <location>
        <begin position="1"/>
        <end position="118"/>
    </location>
</feature>
<dbReference type="SUPFAM" id="SSF103473">
    <property type="entry name" value="MFS general substrate transporter"/>
    <property type="match status" value="1"/>
</dbReference>
<dbReference type="AlphaFoldDB" id="A0A834LMS8"/>
<evidence type="ECO:0000256" key="7">
    <source>
        <dbReference type="SAM" id="Phobius"/>
    </source>
</evidence>
<organism evidence="9 10">
    <name type="scientific">Rhododendron simsii</name>
    <name type="common">Sims's rhododendron</name>
    <dbReference type="NCBI Taxonomy" id="118357"/>
    <lineage>
        <taxon>Eukaryota</taxon>
        <taxon>Viridiplantae</taxon>
        <taxon>Streptophyta</taxon>
        <taxon>Embryophyta</taxon>
        <taxon>Tracheophyta</taxon>
        <taxon>Spermatophyta</taxon>
        <taxon>Magnoliopsida</taxon>
        <taxon>eudicotyledons</taxon>
        <taxon>Gunneridae</taxon>
        <taxon>Pentapetalae</taxon>
        <taxon>asterids</taxon>
        <taxon>Ericales</taxon>
        <taxon>Ericaceae</taxon>
        <taxon>Ericoideae</taxon>
        <taxon>Rhodoreae</taxon>
        <taxon>Rhododendron</taxon>
    </lineage>
</organism>
<comment type="similarity">
    <text evidence="6">Belongs to the major facilitator superfamily. Phosphate:H(+) symporter (TC 2.A.1.9) family.</text>
</comment>
<evidence type="ECO:0000256" key="2">
    <source>
        <dbReference type="ARBA" id="ARBA00022448"/>
    </source>
</evidence>
<keyword evidence="2" id="KW-0813">Transport</keyword>
<dbReference type="InterPro" id="IPR020846">
    <property type="entry name" value="MFS_dom"/>
</dbReference>
<comment type="subcellular location">
    <subcellularLocation>
        <location evidence="1">Membrane</location>
        <topology evidence="1">Multi-pass membrane protein</topology>
    </subcellularLocation>
</comment>
<keyword evidence="3 7" id="KW-0812">Transmembrane</keyword>
<evidence type="ECO:0000259" key="8">
    <source>
        <dbReference type="PROSITE" id="PS50850"/>
    </source>
</evidence>
<dbReference type="Proteomes" id="UP000626092">
    <property type="component" value="Unassembled WGS sequence"/>
</dbReference>
<evidence type="ECO:0000256" key="5">
    <source>
        <dbReference type="ARBA" id="ARBA00023136"/>
    </source>
</evidence>
<dbReference type="PANTHER" id="PTHR48020">
    <property type="entry name" value="PROTON MYO-INOSITOL COTRANSPORTER"/>
    <property type="match status" value="1"/>
</dbReference>
<evidence type="ECO:0000256" key="1">
    <source>
        <dbReference type="ARBA" id="ARBA00004141"/>
    </source>
</evidence>
<keyword evidence="4 7" id="KW-1133">Transmembrane helix</keyword>
<dbReference type="OrthoDB" id="6339427at2759"/>
<dbReference type="GO" id="GO:0016020">
    <property type="term" value="C:membrane"/>
    <property type="evidence" value="ECO:0007669"/>
    <property type="project" value="UniProtKB-SubCell"/>
</dbReference>
<dbReference type="InterPro" id="IPR005828">
    <property type="entry name" value="MFS_sugar_transport-like"/>
</dbReference>
<feature type="transmembrane region" description="Helical" evidence="7">
    <location>
        <begin position="22"/>
        <end position="51"/>
    </location>
</feature>
<dbReference type="InterPro" id="IPR050814">
    <property type="entry name" value="Myo-inositol_Transporter"/>
</dbReference>
<proteinExistence type="inferred from homology"/>
<feature type="transmembrane region" description="Helical" evidence="7">
    <location>
        <begin position="96"/>
        <end position="114"/>
    </location>
</feature>
<evidence type="ECO:0000256" key="4">
    <source>
        <dbReference type="ARBA" id="ARBA00022989"/>
    </source>
</evidence>
<evidence type="ECO:0000256" key="3">
    <source>
        <dbReference type="ARBA" id="ARBA00022692"/>
    </source>
</evidence>
<accession>A0A834LMS8</accession>
<keyword evidence="5 7" id="KW-0472">Membrane</keyword>
<name>A0A834LMS8_RHOSS</name>
<dbReference type="Gene3D" id="1.20.1250.20">
    <property type="entry name" value="MFS general substrate transporter like domains"/>
    <property type="match status" value="1"/>
</dbReference>
<sequence>MIVSLATLGTCLTIIDRSEKKVIWAVALAIASVLSFVASFSMGLGPIAWVYSSEIFPLRLRAQGTSMGTAMNHLMSGVISMSFLSLYKAITIGGAFFLFMGVAIVSWVFFYTLLPETQGRTLEEMQVLFGTFFKWRSTMRELEKNKHVSNGQGTGNNGGQVQLGHYQWLEEFSGG</sequence>